<dbReference type="InterPro" id="IPR020518">
    <property type="entry name" value="Tscrpt_reg_PrtN"/>
</dbReference>
<proteinExistence type="predicted"/>
<dbReference type="GO" id="GO:0006355">
    <property type="term" value="P:regulation of DNA-templated transcription"/>
    <property type="evidence" value="ECO:0007669"/>
    <property type="project" value="InterPro"/>
</dbReference>
<reference evidence="1 2" key="1">
    <citation type="submission" date="2019-11" db="EMBL/GenBank/DDBJ databases">
        <title>Metabolism of dissolved organic matter in forest soils.</title>
        <authorList>
            <person name="Cyle K.T."/>
            <person name="Wilhelm R.C."/>
            <person name="Martinez C.E."/>
        </authorList>
    </citation>
    <scope>NUCLEOTIDE SEQUENCE [LARGE SCALE GENOMIC DNA]</scope>
    <source>
        <strain evidence="1 2">5N</strain>
    </source>
</reference>
<accession>A0A972NTR1</accession>
<dbReference type="Proteomes" id="UP000655523">
    <property type="component" value="Unassembled WGS sequence"/>
</dbReference>
<organism evidence="1 2">
    <name type="scientific">Paraburkholderia elongata</name>
    <dbReference type="NCBI Taxonomy" id="2675747"/>
    <lineage>
        <taxon>Bacteria</taxon>
        <taxon>Pseudomonadati</taxon>
        <taxon>Pseudomonadota</taxon>
        <taxon>Betaproteobacteria</taxon>
        <taxon>Burkholderiales</taxon>
        <taxon>Burkholderiaceae</taxon>
        <taxon>Paraburkholderia</taxon>
    </lineage>
</organism>
<dbReference type="RefSeq" id="WP_172173205.1">
    <property type="nucleotide sequence ID" value="NZ_WOEZ01000196.1"/>
</dbReference>
<protein>
    <submittedName>
        <fullName evidence="1">Pyocin activator protein PrtN</fullName>
    </submittedName>
</protein>
<name>A0A972NTR1_9BURK</name>
<evidence type="ECO:0000313" key="2">
    <source>
        <dbReference type="Proteomes" id="UP000655523"/>
    </source>
</evidence>
<gene>
    <name evidence="1" type="ORF">GNZ13_35290</name>
</gene>
<dbReference type="AlphaFoldDB" id="A0A972NTR1"/>
<dbReference type="Pfam" id="PF11112">
    <property type="entry name" value="PyocinActivator"/>
    <property type="match status" value="1"/>
</dbReference>
<evidence type="ECO:0000313" key="1">
    <source>
        <dbReference type="EMBL" id="NPT59681.1"/>
    </source>
</evidence>
<keyword evidence="2" id="KW-1185">Reference proteome</keyword>
<dbReference type="EMBL" id="WOEZ01000196">
    <property type="protein sequence ID" value="NPT59681.1"/>
    <property type="molecule type" value="Genomic_DNA"/>
</dbReference>
<sequence>MSTLKRLESQFNAPLLAAEVVRANFFPHLSADIFNRRARANDLGFPVVTADRSQKAAMFVHIEDLAAYLDSRRAVAMREHANLSSSTQPA</sequence>
<comment type="caution">
    <text evidence="1">The sequence shown here is derived from an EMBL/GenBank/DDBJ whole genome shotgun (WGS) entry which is preliminary data.</text>
</comment>